<feature type="domain" description="RNase H type-1" evidence="2">
    <location>
        <begin position="127"/>
        <end position="261"/>
    </location>
</feature>
<dbReference type="PANTHER" id="PTHR48475">
    <property type="entry name" value="RIBONUCLEASE H"/>
    <property type="match status" value="1"/>
</dbReference>
<feature type="region of interest" description="Disordered" evidence="1">
    <location>
        <begin position="251"/>
        <end position="274"/>
    </location>
</feature>
<dbReference type="KEGG" id="mfy:HH212_23915"/>
<dbReference type="InterPro" id="IPR002156">
    <property type="entry name" value="RNaseH_domain"/>
</dbReference>
<evidence type="ECO:0000259" key="2">
    <source>
        <dbReference type="PROSITE" id="PS50879"/>
    </source>
</evidence>
<evidence type="ECO:0000313" key="3">
    <source>
        <dbReference type="EMBL" id="QJE02684.1"/>
    </source>
</evidence>
<dbReference type="PROSITE" id="PS50879">
    <property type="entry name" value="RNASE_H_1"/>
    <property type="match status" value="1"/>
</dbReference>
<protein>
    <submittedName>
        <fullName evidence="3">Ribonuclease HI family protein</fullName>
    </submittedName>
</protein>
<dbReference type="AlphaFoldDB" id="A0A7Z2W0X0"/>
<dbReference type="Proteomes" id="UP000502415">
    <property type="component" value="Chromosome"/>
</dbReference>
<dbReference type="EMBL" id="CP051685">
    <property type="protein sequence ID" value="QJE02684.1"/>
    <property type="molecule type" value="Genomic_DNA"/>
</dbReference>
<dbReference type="Pfam" id="PF13456">
    <property type="entry name" value="RVT_3"/>
    <property type="match status" value="1"/>
</dbReference>
<dbReference type="SUPFAM" id="SSF53098">
    <property type="entry name" value="Ribonuclease H-like"/>
    <property type="match status" value="1"/>
</dbReference>
<sequence length="274" mass="28794">MDETIDLHHLAFKSERAASRRLARTQGLSEEQALRRTLELNAGRAGLAALVASRTALRDGEEQRAAARDVARDAVRAAGAARREAARRLRHGEPPDGSDAATGLPVAAASGNGDAAIRPPTSAPTAGTTAWRAWFDGSARPNPGRCAIGAVLLGPDGRRVELAQDAGYGSSSDAEYRALIALLQAALAHGARALTVYGDSRVVIDDVNGPDALAARVLAGYRAQVRALAARFDPLYLRWVPRHRNTQADALAQQAGNRPAPAPTDTVHATDTDA</sequence>
<evidence type="ECO:0000256" key="1">
    <source>
        <dbReference type="SAM" id="MobiDB-lite"/>
    </source>
</evidence>
<organism evidence="3 4">
    <name type="scientific">Massilia forsythiae</name>
    <dbReference type="NCBI Taxonomy" id="2728020"/>
    <lineage>
        <taxon>Bacteria</taxon>
        <taxon>Pseudomonadati</taxon>
        <taxon>Pseudomonadota</taxon>
        <taxon>Betaproteobacteria</taxon>
        <taxon>Burkholderiales</taxon>
        <taxon>Oxalobacteraceae</taxon>
        <taxon>Telluria group</taxon>
        <taxon>Massilia</taxon>
    </lineage>
</organism>
<evidence type="ECO:0000313" key="4">
    <source>
        <dbReference type="Proteomes" id="UP000502415"/>
    </source>
</evidence>
<dbReference type="InterPro" id="IPR036397">
    <property type="entry name" value="RNaseH_sf"/>
</dbReference>
<keyword evidence="4" id="KW-1185">Reference proteome</keyword>
<dbReference type="PANTHER" id="PTHR48475:SF1">
    <property type="entry name" value="RNASE H TYPE-1 DOMAIN-CONTAINING PROTEIN"/>
    <property type="match status" value="1"/>
</dbReference>
<name>A0A7Z2W0X0_9BURK</name>
<gene>
    <name evidence="3" type="ORF">HH212_23915</name>
</gene>
<dbReference type="GO" id="GO:0004523">
    <property type="term" value="F:RNA-DNA hybrid ribonuclease activity"/>
    <property type="evidence" value="ECO:0007669"/>
    <property type="project" value="InterPro"/>
</dbReference>
<dbReference type="CDD" id="cd09279">
    <property type="entry name" value="RNase_HI_like"/>
    <property type="match status" value="1"/>
</dbReference>
<proteinExistence type="predicted"/>
<dbReference type="GO" id="GO:0003676">
    <property type="term" value="F:nucleic acid binding"/>
    <property type="evidence" value="ECO:0007669"/>
    <property type="project" value="InterPro"/>
</dbReference>
<dbReference type="RefSeq" id="WP_170204766.1">
    <property type="nucleotide sequence ID" value="NZ_CP051685.1"/>
</dbReference>
<feature type="region of interest" description="Disordered" evidence="1">
    <location>
        <begin position="86"/>
        <end position="127"/>
    </location>
</feature>
<accession>A0A7Z2W0X0</accession>
<dbReference type="InterPro" id="IPR012337">
    <property type="entry name" value="RNaseH-like_sf"/>
</dbReference>
<dbReference type="Gene3D" id="3.30.420.10">
    <property type="entry name" value="Ribonuclease H-like superfamily/Ribonuclease H"/>
    <property type="match status" value="1"/>
</dbReference>
<reference evidence="3 4" key="1">
    <citation type="submission" date="2020-04" db="EMBL/GenBank/DDBJ databases">
        <title>Genome sequencing of novel species.</title>
        <authorList>
            <person name="Heo J."/>
            <person name="Kim S.-J."/>
            <person name="Kim J.-S."/>
            <person name="Hong S.-B."/>
            <person name="Kwon S.-W."/>
        </authorList>
    </citation>
    <scope>NUCLEOTIDE SEQUENCE [LARGE SCALE GENOMIC DNA]</scope>
    <source>
        <strain evidence="3 4">GN2-R2</strain>
    </source>
</reference>